<dbReference type="InterPro" id="IPR002054">
    <property type="entry name" value="DNA-dir_DNA_pol_X"/>
</dbReference>
<evidence type="ECO:0000256" key="5">
    <source>
        <dbReference type="SAM" id="MobiDB-lite"/>
    </source>
</evidence>
<dbReference type="Gene3D" id="3.30.210.10">
    <property type="entry name" value="DNA polymerase, thumb domain"/>
    <property type="match status" value="1"/>
</dbReference>
<organism evidence="7 8">
    <name type="scientific">Chaetoceros tenuissimus</name>
    <dbReference type="NCBI Taxonomy" id="426638"/>
    <lineage>
        <taxon>Eukaryota</taxon>
        <taxon>Sar</taxon>
        <taxon>Stramenopiles</taxon>
        <taxon>Ochrophyta</taxon>
        <taxon>Bacillariophyta</taxon>
        <taxon>Coscinodiscophyceae</taxon>
        <taxon>Chaetocerotophycidae</taxon>
        <taxon>Chaetocerotales</taxon>
        <taxon>Chaetocerotaceae</taxon>
        <taxon>Chaetoceros</taxon>
    </lineage>
</organism>
<feature type="region of interest" description="Disordered" evidence="5">
    <location>
        <begin position="285"/>
        <end position="342"/>
    </location>
</feature>
<dbReference type="PANTHER" id="PTHR11276:SF28">
    <property type="entry name" value="DNA POLYMERASE LAMBDA"/>
    <property type="match status" value="1"/>
</dbReference>
<keyword evidence="8" id="KW-1185">Reference proteome</keyword>
<dbReference type="InterPro" id="IPR002008">
    <property type="entry name" value="DNA_pol_X_beta-like"/>
</dbReference>
<dbReference type="SMART" id="SM00483">
    <property type="entry name" value="POLXc"/>
    <property type="match status" value="1"/>
</dbReference>
<dbReference type="Gene3D" id="1.10.150.110">
    <property type="entry name" value="DNA polymerase beta, N-terminal domain-like"/>
    <property type="match status" value="1"/>
</dbReference>
<dbReference type="SUPFAM" id="SSF47802">
    <property type="entry name" value="DNA polymerase beta, N-terminal domain-like"/>
    <property type="match status" value="1"/>
</dbReference>
<sequence length="1037" mass="117954">MSPLALVPKLKRCREQITSMSSSSSPLMDPFIAINSSHEQIIGRCEFLLAISASCGCLEKRLKKEGKHSLRPNPSCVSCTEYKKWIGKYVSGEMLQLTVLDKDYFMVENIGTNNHVLRINGQELMKGFENRIKMTRFDILELRNYDAKDGDVGDYDIICFQVVDMNEKQKYERGEEKSATSNTIKEGDILEENVNSREQYSNVQKDSDATSTEATSAKEMTKKNSDAIETLKDNTVAAGHSCGAKQDSIVCNDKESDDDETQLETPLKLKLKKTDGGINKEEKVLPDIDKSESSLEDKKGVTEKKQGHFTPDKMSTQSEDKRQCDTVDSKIESSKVNQPVKASLEIRHSASAKDDTQLHTPLKVASIGNEKDNKDGPQGIQGGHQVDLLSQSEHDSQPEINDVEESMQCTPLPTTANFVDLMTPSPKSPDDVVVISHPLDKHQEPEKQSPKKMTVAKKKDVEVENALYFIRRGRDMPEKRVDFIIKKLREANKDVKIHSRFCKSKLPKYLVFDYDLKPAVVAEELGFVNALEMASLVLGKVYFVSPTWTTDHVDSIMNSDTIPSVNDSWSGMLTLLQLTKKRPRENQNASDLDKGWIKKLRQPHEFAPIVRTSASRTDDEMITKMQEKFGVRAELAVQQTNNDKLAHMLNVISKLYKEAPTLPHDKWRSYSYNIASGRVRTLDFEVTLGTLHKLAKVRGFGKKVLAQAREFLETGDIALIKEFENDELRLSMRAMTKIWGVGPKFARKMADPNTGYGLRNISDVRNAVENGQLRLNDGQKVGVEFYEDFQEKMTVYEVQRIAKIVKDKAKKFYPDIELEIMGSYRRGKTQCGDVDLLLTHKEYTKTSPMGFLDELVERLRCEGHISHHLTKVETKYYHDIAPSQSQDFHPSIFPHYPNGTMYMGVFNSPDIPGMHRRIDIKFYPYQQKIFAMIYFTGNGFFNRAIRLYATRKRKWKLSDKGLFFNTSGLGKSMKAKTEKEVFDKLGVVWKEATERDGFHACIEKETNKVFDIDPSKEDVKSFAGMEEYESKYSKSMD</sequence>
<feature type="compositionally biased region" description="Basic and acidic residues" evidence="5">
    <location>
        <begin position="318"/>
        <end position="333"/>
    </location>
</feature>
<dbReference type="Pfam" id="PF14792">
    <property type="entry name" value="DNA_pol_B_palm"/>
    <property type="match status" value="1"/>
</dbReference>
<dbReference type="Gene3D" id="1.10.150.20">
    <property type="entry name" value="5' to 3' exonuclease, C-terminal subdomain"/>
    <property type="match status" value="1"/>
</dbReference>
<dbReference type="SUPFAM" id="SSF81585">
    <property type="entry name" value="PsbU/PolX domain-like"/>
    <property type="match status" value="1"/>
</dbReference>
<proteinExistence type="predicted"/>
<comment type="caution">
    <text evidence="7">The sequence shown here is derived from an EMBL/GenBank/DDBJ whole genome shotgun (WGS) entry which is preliminary data.</text>
</comment>
<evidence type="ECO:0000256" key="3">
    <source>
        <dbReference type="ARBA" id="ARBA00022695"/>
    </source>
</evidence>
<evidence type="ECO:0000256" key="4">
    <source>
        <dbReference type="ARBA" id="ARBA00022705"/>
    </source>
</evidence>
<dbReference type="PRINTS" id="PR00870">
    <property type="entry name" value="DNAPOLXBETA"/>
</dbReference>
<dbReference type="Pfam" id="PF14791">
    <property type="entry name" value="DNA_pol_B_thumb"/>
    <property type="match status" value="1"/>
</dbReference>
<dbReference type="GO" id="GO:0005634">
    <property type="term" value="C:nucleus"/>
    <property type="evidence" value="ECO:0007669"/>
    <property type="project" value="TreeGrafter"/>
</dbReference>
<dbReference type="InterPro" id="IPR029398">
    <property type="entry name" value="PolB_thumb"/>
</dbReference>
<evidence type="ECO:0000313" key="7">
    <source>
        <dbReference type="EMBL" id="GFH49711.1"/>
    </source>
</evidence>
<dbReference type="InterPro" id="IPR043519">
    <property type="entry name" value="NT_sf"/>
</dbReference>
<dbReference type="PRINTS" id="PR00869">
    <property type="entry name" value="DNAPOLX"/>
</dbReference>
<dbReference type="GO" id="GO:0003677">
    <property type="term" value="F:DNA binding"/>
    <property type="evidence" value="ECO:0007669"/>
    <property type="project" value="InterPro"/>
</dbReference>
<dbReference type="Pfam" id="PF10391">
    <property type="entry name" value="DNA_pol_lambd_f"/>
    <property type="match status" value="1"/>
</dbReference>
<dbReference type="SUPFAM" id="SSF81301">
    <property type="entry name" value="Nucleotidyltransferase"/>
    <property type="match status" value="1"/>
</dbReference>
<evidence type="ECO:0000256" key="1">
    <source>
        <dbReference type="ARBA" id="ARBA00022634"/>
    </source>
</evidence>
<dbReference type="GO" id="GO:0006303">
    <property type="term" value="P:double-strand break repair via nonhomologous end joining"/>
    <property type="evidence" value="ECO:0007669"/>
    <property type="project" value="TreeGrafter"/>
</dbReference>
<reference evidence="7 8" key="1">
    <citation type="journal article" date="2021" name="Sci. Rep.">
        <title>The genome of the diatom Chaetoceros tenuissimus carries an ancient integrated fragment of an extant virus.</title>
        <authorList>
            <person name="Hongo Y."/>
            <person name="Kimura K."/>
            <person name="Takaki Y."/>
            <person name="Yoshida Y."/>
            <person name="Baba S."/>
            <person name="Kobayashi G."/>
            <person name="Nagasaki K."/>
            <person name="Hano T."/>
            <person name="Tomaru Y."/>
        </authorList>
    </citation>
    <scope>NUCLEOTIDE SEQUENCE [LARGE SCALE GENOMIC DNA]</scope>
    <source>
        <strain evidence="7 8">NIES-3715</strain>
    </source>
</reference>
<keyword evidence="3" id="KW-0548">Nucleotidyltransferase</keyword>
<dbReference type="AlphaFoldDB" id="A0AAD3H474"/>
<name>A0AAD3H474_9STRA</name>
<dbReference type="CDD" id="cd00141">
    <property type="entry name" value="NT_POLXc"/>
    <property type="match status" value="1"/>
</dbReference>
<feature type="compositionally biased region" description="Polar residues" evidence="5">
    <location>
        <begin position="196"/>
        <end position="215"/>
    </location>
</feature>
<feature type="compositionally biased region" description="Basic and acidic residues" evidence="5">
    <location>
        <begin position="285"/>
        <end position="306"/>
    </location>
</feature>
<feature type="region of interest" description="Disordered" evidence="5">
    <location>
        <begin position="170"/>
        <end position="224"/>
    </location>
</feature>
<dbReference type="InterPro" id="IPR028207">
    <property type="entry name" value="DNA_pol_B_palm_palm"/>
</dbReference>
<feature type="domain" description="DNA-directed DNA polymerase X" evidence="6">
    <location>
        <begin position="639"/>
        <end position="996"/>
    </location>
</feature>
<dbReference type="Proteomes" id="UP001054902">
    <property type="component" value="Unassembled WGS sequence"/>
</dbReference>
<keyword evidence="1" id="KW-0237">DNA synthesis</keyword>
<dbReference type="EMBL" id="BLLK01000038">
    <property type="protein sequence ID" value="GFH49711.1"/>
    <property type="molecule type" value="Genomic_DNA"/>
</dbReference>
<gene>
    <name evidence="7" type="ORF">CTEN210_06187</name>
</gene>
<dbReference type="InterPro" id="IPR022312">
    <property type="entry name" value="DNA_pol_X"/>
</dbReference>
<keyword evidence="2" id="KW-0808">Transferase</keyword>
<accession>A0AAD3H474</accession>
<dbReference type="PANTHER" id="PTHR11276">
    <property type="entry name" value="DNA POLYMERASE TYPE-X FAMILY MEMBER"/>
    <property type="match status" value="1"/>
</dbReference>
<dbReference type="Gene3D" id="3.30.460.10">
    <property type="entry name" value="Beta Polymerase, domain 2"/>
    <property type="match status" value="1"/>
</dbReference>
<keyword evidence="4" id="KW-0235">DNA replication</keyword>
<dbReference type="InterPro" id="IPR037160">
    <property type="entry name" value="DNA_Pol_thumb_sf"/>
</dbReference>
<dbReference type="GO" id="GO:0003887">
    <property type="term" value="F:DNA-directed DNA polymerase activity"/>
    <property type="evidence" value="ECO:0007669"/>
    <property type="project" value="InterPro"/>
</dbReference>
<evidence type="ECO:0000259" key="6">
    <source>
        <dbReference type="SMART" id="SM00483"/>
    </source>
</evidence>
<protein>
    <recommendedName>
        <fullName evidence="6">DNA-directed DNA polymerase X domain-containing protein</fullName>
    </recommendedName>
</protein>
<evidence type="ECO:0000256" key="2">
    <source>
        <dbReference type="ARBA" id="ARBA00022679"/>
    </source>
</evidence>
<dbReference type="InterPro" id="IPR018944">
    <property type="entry name" value="DNA_pol_lambd_fingers_domain"/>
</dbReference>
<evidence type="ECO:0000313" key="8">
    <source>
        <dbReference type="Proteomes" id="UP001054902"/>
    </source>
</evidence>
<dbReference type="InterPro" id="IPR027421">
    <property type="entry name" value="DNA_pol_lamdba_lyase_dom_sf"/>
</dbReference>